<dbReference type="AlphaFoldDB" id="A0A385SQ38"/>
<evidence type="ECO:0000313" key="2">
    <source>
        <dbReference type="Proteomes" id="UP000266183"/>
    </source>
</evidence>
<organism evidence="1 2">
    <name type="scientific">Chryseolinea soli</name>
    <dbReference type="NCBI Taxonomy" id="2321403"/>
    <lineage>
        <taxon>Bacteria</taxon>
        <taxon>Pseudomonadati</taxon>
        <taxon>Bacteroidota</taxon>
        <taxon>Cytophagia</taxon>
        <taxon>Cytophagales</taxon>
        <taxon>Fulvivirgaceae</taxon>
        <taxon>Chryseolinea</taxon>
    </lineage>
</organism>
<name>A0A385SQ38_9BACT</name>
<reference evidence="2" key="1">
    <citation type="submission" date="2018-09" db="EMBL/GenBank/DDBJ databases">
        <title>Chryseolinea sp. KIS68-18 isolated from soil.</title>
        <authorList>
            <person name="Weon H.-Y."/>
            <person name="Kwon S.-W."/>
            <person name="Lee S.A."/>
        </authorList>
    </citation>
    <scope>NUCLEOTIDE SEQUENCE [LARGE SCALE GENOMIC DNA]</scope>
    <source>
        <strain evidence="2">KIS68-18</strain>
    </source>
</reference>
<sequence>MKRALRLFFQNFRNPIHICIHSVICDTFFGEQFFYATRIFVHKVQMSFAGYCASIILEDNQKITLIAG</sequence>
<dbReference type="Proteomes" id="UP000266183">
    <property type="component" value="Chromosome"/>
</dbReference>
<accession>A0A385SQ38</accession>
<proteinExistence type="predicted"/>
<gene>
    <name evidence="1" type="ORF">D4L85_21385</name>
</gene>
<dbReference type="EMBL" id="CP032382">
    <property type="protein sequence ID" value="AYB32972.1"/>
    <property type="molecule type" value="Genomic_DNA"/>
</dbReference>
<keyword evidence="2" id="KW-1185">Reference proteome</keyword>
<protein>
    <submittedName>
        <fullName evidence="1">Uncharacterized protein</fullName>
    </submittedName>
</protein>
<evidence type="ECO:0000313" key="1">
    <source>
        <dbReference type="EMBL" id="AYB32972.1"/>
    </source>
</evidence>
<dbReference type="KEGG" id="chk:D4L85_21385"/>